<evidence type="ECO:0000259" key="3">
    <source>
        <dbReference type="Pfam" id="PF03781"/>
    </source>
</evidence>
<dbReference type="RefSeq" id="WP_257499524.1">
    <property type="nucleotide sequence ID" value="NZ_CP102382.1"/>
</dbReference>
<keyword evidence="2" id="KW-0732">Signal</keyword>
<evidence type="ECO:0000313" key="4">
    <source>
        <dbReference type="EMBL" id="UUV21600.1"/>
    </source>
</evidence>
<gene>
    <name evidence="4" type="primary">gldJ</name>
    <name evidence="4" type="ORF">NPX36_00680</name>
</gene>
<dbReference type="PANTHER" id="PTHR23150">
    <property type="entry name" value="SULFATASE MODIFYING FACTOR 1, 2"/>
    <property type="match status" value="1"/>
</dbReference>
<feature type="domain" description="Sulfatase-modifying factor enzyme-like" evidence="3">
    <location>
        <begin position="60"/>
        <end position="364"/>
    </location>
</feature>
<feature type="signal peptide" evidence="2">
    <location>
        <begin position="1"/>
        <end position="29"/>
    </location>
</feature>
<dbReference type="EMBL" id="CP102382">
    <property type="protein sequence ID" value="UUV21600.1"/>
    <property type="molecule type" value="Genomic_DNA"/>
</dbReference>
<proteinExistence type="predicted"/>
<dbReference type="SUPFAM" id="SSF56436">
    <property type="entry name" value="C-type lectin-like"/>
    <property type="match status" value="1"/>
</dbReference>
<evidence type="ECO:0000313" key="5">
    <source>
        <dbReference type="Proteomes" id="UP001317001"/>
    </source>
</evidence>
<protein>
    <submittedName>
        <fullName evidence="4">Gliding motility lipoprotein GldJ</fullName>
    </submittedName>
</protein>
<dbReference type="Proteomes" id="UP001317001">
    <property type="component" value="Chromosome"/>
</dbReference>
<reference evidence="4 5" key="1">
    <citation type="submission" date="2022-08" db="EMBL/GenBank/DDBJ databases">
        <title>Myroides zhujiangensis sp. nov., a novel bacterium isolated from sediment in the Pearl River Estuary.</title>
        <authorList>
            <person name="Cui L."/>
        </authorList>
    </citation>
    <scope>NUCLEOTIDE SEQUENCE [LARGE SCALE GENOMIC DNA]</scope>
    <source>
        <strain evidence="4 5">SCSIO 72103</strain>
    </source>
</reference>
<feature type="region of interest" description="Disordered" evidence="1">
    <location>
        <begin position="280"/>
        <end position="299"/>
    </location>
</feature>
<name>A0ABY5NST8_9FLAO</name>
<dbReference type="NCBIfam" id="TIGR03524">
    <property type="entry name" value="GldJ"/>
    <property type="match status" value="1"/>
</dbReference>
<dbReference type="Gene3D" id="3.90.1580.10">
    <property type="entry name" value="paralog of FGE (formylglycine-generating enzyme)"/>
    <property type="match status" value="2"/>
</dbReference>
<accession>A0ABY5NST8</accession>
<sequence length="540" mass="60139">MKINKIMTLQLIAVIAASIGLTSCGNSNASMSSATGWKINDKKGGFQYNTSYDGTEVPYGMVAIEGGTFTMGRVQDDVMGEWNNSATQQYVQSFFMDETEVTNLMYTEYLAWTKAVYPPSEARYRQIYNAALPDTLVWRNQLGFTETLTNTYLRHPAYANYPVVGVSWIQANDFSKWRTDRVNELNLERAGYIAKNAKTDKVYGEQSFSTDTYLSAPTKAYAGNDSIVLRGVKNRAQPGQSGVYAKMEYGIISAEFRLPTEAEWEYAASVRKSDRVYNNQQGRNKYPWGSDETRTNSRRSKGDYLANFKQGRGDYGGIAGWSTDAGEITTAVKSFPANDWGLYDMAGNVAEWVADVYRPAISSEVNDINYFRGNVYNKSVIAPDGTVQVVSTNIEYDTLPNGKLHPRALPGEVQKEAVGTEDTFLRRNFQGDNSIAYNDGDNLARVGQAKSKMYNAPQNTAAYDAEGNLTYTLDDANRTSLINNNSRVIKGGSWKDRAYWLDPATRRFIDQYSASDFVGFRNAMTKVGVTKSSGKKKARG</sequence>
<organism evidence="4 5">
    <name type="scientific">Paenimyroides aestuarii</name>
    <dbReference type="NCBI Taxonomy" id="2968490"/>
    <lineage>
        <taxon>Bacteria</taxon>
        <taxon>Pseudomonadati</taxon>
        <taxon>Bacteroidota</taxon>
        <taxon>Flavobacteriia</taxon>
        <taxon>Flavobacteriales</taxon>
        <taxon>Flavobacteriaceae</taxon>
        <taxon>Paenimyroides</taxon>
    </lineage>
</organism>
<dbReference type="InterPro" id="IPR019865">
    <property type="entry name" value="Glid_motil-assoc_lipo_GldJ"/>
</dbReference>
<dbReference type="InterPro" id="IPR016187">
    <property type="entry name" value="CTDL_fold"/>
</dbReference>
<dbReference type="InterPro" id="IPR005532">
    <property type="entry name" value="SUMF_dom"/>
</dbReference>
<feature type="chain" id="PRO_5045897028" evidence="2">
    <location>
        <begin position="30"/>
        <end position="540"/>
    </location>
</feature>
<keyword evidence="5" id="KW-1185">Reference proteome</keyword>
<evidence type="ECO:0000256" key="2">
    <source>
        <dbReference type="SAM" id="SignalP"/>
    </source>
</evidence>
<dbReference type="InterPro" id="IPR051043">
    <property type="entry name" value="Sulfatase_Mod_Factor_Kinase"/>
</dbReference>
<dbReference type="PROSITE" id="PS51257">
    <property type="entry name" value="PROKAR_LIPOPROTEIN"/>
    <property type="match status" value="1"/>
</dbReference>
<dbReference type="Pfam" id="PF03781">
    <property type="entry name" value="FGE-sulfatase"/>
    <property type="match status" value="1"/>
</dbReference>
<dbReference type="InterPro" id="IPR042095">
    <property type="entry name" value="SUMF_sf"/>
</dbReference>
<dbReference type="PANTHER" id="PTHR23150:SF19">
    <property type="entry name" value="FORMYLGLYCINE-GENERATING ENZYME"/>
    <property type="match status" value="1"/>
</dbReference>
<evidence type="ECO:0000256" key="1">
    <source>
        <dbReference type="SAM" id="MobiDB-lite"/>
    </source>
</evidence>
<keyword evidence="4" id="KW-0449">Lipoprotein</keyword>